<name>A0A2A5W8P7_9GAMM</name>
<evidence type="ECO:0000313" key="2">
    <source>
        <dbReference type="Proteomes" id="UP000219329"/>
    </source>
</evidence>
<protein>
    <recommendedName>
        <fullName evidence="3">DUF2164 domain-containing protein</fullName>
    </recommendedName>
</protein>
<reference evidence="1 2" key="1">
    <citation type="submission" date="2017-08" db="EMBL/GenBank/DDBJ databases">
        <title>Fine stratification of microbial communities through a metagenomic profile of the photic zone.</title>
        <authorList>
            <person name="Haro-Moreno J.M."/>
            <person name="Lopez-Perez M."/>
            <person name="De La Torre J."/>
            <person name="Picazo A."/>
            <person name="Camacho A."/>
            <person name="Rodriguez-Valera F."/>
        </authorList>
    </citation>
    <scope>NUCLEOTIDE SEQUENCE [LARGE SCALE GENOMIC DNA]</scope>
    <source>
        <strain evidence="1">MED-G28</strain>
    </source>
</reference>
<dbReference type="EMBL" id="NTJZ01000014">
    <property type="protein sequence ID" value="PDH32663.1"/>
    <property type="molecule type" value="Genomic_DNA"/>
</dbReference>
<dbReference type="InterPro" id="IPR018680">
    <property type="entry name" value="DUF2164"/>
</dbReference>
<dbReference type="AlphaFoldDB" id="A0A2A5W8P7"/>
<sequence length="105" mass="12173">MENSTTPPRTLSTWRDNWEHKLVQIEIDPGTKNEIVDKLKIYLAEELNIELGSFDAQFLLEFFIDHIGYKFYNQGLADALKAFGEKLEEFNDLVYQLEKEGPSSS</sequence>
<accession>A0A2A5W8P7</accession>
<evidence type="ECO:0000313" key="1">
    <source>
        <dbReference type="EMBL" id="PDH32663.1"/>
    </source>
</evidence>
<comment type="caution">
    <text evidence="1">The sequence shown here is derived from an EMBL/GenBank/DDBJ whole genome shotgun (WGS) entry which is preliminary data.</text>
</comment>
<dbReference type="Proteomes" id="UP000219329">
    <property type="component" value="Unassembled WGS sequence"/>
</dbReference>
<gene>
    <name evidence="1" type="ORF">CNF02_11285</name>
</gene>
<evidence type="ECO:0008006" key="3">
    <source>
        <dbReference type="Google" id="ProtNLM"/>
    </source>
</evidence>
<proteinExistence type="predicted"/>
<organism evidence="1 2">
    <name type="scientific">OM182 bacterium MED-G28</name>
    <dbReference type="NCBI Taxonomy" id="1986256"/>
    <lineage>
        <taxon>Bacteria</taxon>
        <taxon>Pseudomonadati</taxon>
        <taxon>Pseudomonadota</taxon>
        <taxon>Gammaproteobacteria</taxon>
        <taxon>OMG group</taxon>
        <taxon>OM182 clade</taxon>
    </lineage>
</organism>
<dbReference type="Pfam" id="PF09932">
    <property type="entry name" value="DUF2164"/>
    <property type="match status" value="1"/>
</dbReference>